<dbReference type="InterPro" id="IPR041093">
    <property type="entry name" value="Dis3l2-like_C"/>
</dbReference>
<dbReference type="InterPro" id="IPR050180">
    <property type="entry name" value="RNR_Ribonuclease"/>
</dbReference>
<feature type="site" description="Important for catalytic activity" evidence="8">
    <location>
        <position position="280"/>
    </location>
</feature>
<comment type="function">
    <text evidence="8">3'-5'-exoribonuclease that specifically recognizes RNAs polyuridylated at their 3' end and mediates their degradation. Component of an exosome-independent RNA degradation pathway that mediates degradation of cytoplasmic mRNAs that have been deadenylated and subsequently uridylated at their 3'.</text>
</comment>
<comment type="similarity">
    <text evidence="8">Belongs to the RNR ribonuclease family. DIS3L2 subfamily.</text>
</comment>
<dbReference type="EMBL" id="HAAD01002671">
    <property type="protein sequence ID" value="CDG68903.1"/>
    <property type="molecule type" value="mRNA"/>
</dbReference>
<keyword evidence="7 8" id="KW-0694">RNA-binding</keyword>
<evidence type="ECO:0000313" key="10">
    <source>
        <dbReference type="EMBL" id="CDG68903.1"/>
    </source>
</evidence>
<feature type="domain" description="RNB" evidence="9">
    <location>
        <begin position="260"/>
        <end position="611"/>
    </location>
</feature>
<dbReference type="InterPro" id="IPR001900">
    <property type="entry name" value="RNase_II/R"/>
</dbReference>
<dbReference type="Gene3D" id="2.40.50.140">
    <property type="entry name" value="Nucleic acid-binding proteins"/>
    <property type="match status" value="1"/>
</dbReference>
<organism evidence="10">
    <name type="scientific">Hydra vulgaris</name>
    <name type="common">Hydra</name>
    <name type="synonym">Hydra attenuata</name>
    <dbReference type="NCBI Taxonomy" id="6087"/>
    <lineage>
        <taxon>Eukaryota</taxon>
        <taxon>Metazoa</taxon>
        <taxon>Cnidaria</taxon>
        <taxon>Hydrozoa</taxon>
        <taxon>Hydroidolina</taxon>
        <taxon>Anthoathecata</taxon>
        <taxon>Aplanulata</taxon>
        <taxon>Hydridae</taxon>
        <taxon>Hydra</taxon>
    </lineage>
</organism>
<dbReference type="GO" id="GO:0046872">
    <property type="term" value="F:metal ion binding"/>
    <property type="evidence" value="ECO:0007669"/>
    <property type="project" value="UniProtKB-KW"/>
</dbReference>
<name>T2M9C5_HYDVU</name>
<keyword evidence="1 8" id="KW-0963">Cytoplasm</keyword>
<keyword evidence="8" id="KW-0464">Manganese</keyword>
<dbReference type="InterPro" id="IPR012340">
    <property type="entry name" value="NA-bd_OB-fold"/>
</dbReference>
<dbReference type="OrthoDB" id="372421at2759"/>
<dbReference type="FunFam" id="2.40.50.700:FF:000003">
    <property type="entry name" value="DIS3-like exonuclease 2"/>
    <property type="match status" value="1"/>
</dbReference>
<dbReference type="Pfam" id="PF17849">
    <property type="entry name" value="OB_Dis3"/>
    <property type="match status" value="1"/>
</dbReference>
<keyword evidence="3 8" id="KW-0479">Metal-binding</keyword>
<dbReference type="InterPro" id="IPR022966">
    <property type="entry name" value="RNase_II/R_CS"/>
</dbReference>
<dbReference type="PANTHER" id="PTHR23355:SF9">
    <property type="entry name" value="DIS3-LIKE EXONUCLEASE 2"/>
    <property type="match status" value="1"/>
</dbReference>
<dbReference type="HAMAP" id="MF_03045">
    <property type="entry name" value="DIS3L2"/>
    <property type="match status" value="1"/>
</dbReference>
<evidence type="ECO:0000256" key="1">
    <source>
        <dbReference type="ARBA" id="ARBA00022490"/>
    </source>
</evidence>
<feature type="binding site" evidence="8">
    <location>
        <position position="281"/>
    </location>
    <ligand>
        <name>Mg(2+)</name>
        <dbReference type="ChEBI" id="CHEBI:18420"/>
    </ligand>
</feature>
<dbReference type="GO" id="GO:0000175">
    <property type="term" value="F:3'-5'-RNA exonuclease activity"/>
    <property type="evidence" value="ECO:0007669"/>
    <property type="project" value="UniProtKB-UniRule"/>
</dbReference>
<dbReference type="KEGG" id="hmg:100211666"/>
<keyword evidence="2 8" id="KW-0540">Nuclease</keyword>
<dbReference type="PANTHER" id="PTHR23355">
    <property type="entry name" value="RIBONUCLEASE"/>
    <property type="match status" value="1"/>
</dbReference>
<keyword evidence="5 8" id="KW-0269">Exonuclease</keyword>
<dbReference type="AlphaFoldDB" id="T2M9C5"/>
<dbReference type="Gene3D" id="2.40.50.690">
    <property type="match status" value="1"/>
</dbReference>
<sequence>MAHNNSQNIAVSSFKITSHQKKNLPKGDFEPYITKEKCSDGLKRGILIKGVLRINPKKFTDAFISADYNERDILLEGVSSRNRALPGDVVAVELIPQSLTKVIHENNAEKNTSEILVNETNNVKRGKVVFIIEKKHPRVATGFIMNYRSNKFGFAYMSPVDSRLPRILIPLQQCPPLFLTRPQDFCKTLFVARIIEWEIDMGFAYGELMRSLGEAGNIEAETESIIAANAIDSSPFGEDIIACLPNGDSWSIKPEEFKKRKDLREECIFTIDPATARDLDDAVSCKKIGDDLFEVGVHIADVSFFIEEESKLDIAAKSRATSVYLCQKVIPMLPAVLCERLCSLNPGVDRLAYSVIWNMRSDGTVLTEWFGRSVIRSCVKLSYTHAQQLIETGTDSDLKKEEFPIVEGFSLEKVRDVIHCLFKISQNLRKRRFDSGALRIDQPKLSFNLDSETGLPNGCSVYEYKDSNRLIEEFMLLANMAVGRKIYAAHPDQAILRNHPAPHPIMLQEVQRICSAYSIFFDISDSSSISKSLTNLSQLESDSRMFIEAAVTMLCAKPFQNATYFCTGTVDDESLYRHYALNVPIYTHFTSPIRRYPDILVHRLLTAALDSTFKVKGRPKQLQAIADHCNERKWTAKKASEQSSDVFFAIYVKECGPFEEKGVVVAVLDKSIDVLCIRLGVVKRVYCDKLLLSGHKYEYNILKPKLTLFWKKNEDLPNGNIDEKLENLKKQFEAKWALQEKLANSPIIMEIPDDAIKQELEMFSPVEVILSVDPKFPTRIDVVLKNPFLVYAPELNL</sequence>
<dbReference type="PROSITE" id="PS01175">
    <property type="entry name" value="RIBONUCLEASE_II"/>
    <property type="match status" value="1"/>
</dbReference>
<reference evidence="10" key="1">
    <citation type="journal article" date="2013" name="Genome Biol. Evol.">
        <title>Punctuated emergences of genetic and phenotypic innovations in eumetazoan, bilaterian, euteleostome, and hominidae ancestors.</title>
        <authorList>
            <person name="Wenger Y."/>
            <person name="Galliot B."/>
        </authorList>
    </citation>
    <scope>NUCLEOTIDE SEQUENCE</scope>
    <source>
        <tissue evidence="10">Whole animals</tissue>
    </source>
</reference>
<evidence type="ECO:0000256" key="8">
    <source>
        <dbReference type="HAMAP-Rule" id="MF_03045"/>
    </source>
</evidence>
<evidence type="ECO:0000259" key="9">
    <source>
        <dbReference type="SMART" id="SM00955"/>
    </source>
</evidence>
<dbReference type="GeneID" id="100211666"/>
<dbReference type="Pfam" id="PF17877">
    <property type="entry name" value="Dis3l2_C_term"/>
    <property type="match status" value="1"/>
</dbReference>
<evidence type="ECO:0000256" key="7">
    <source>
        <dbReference type="ARBA" id="ARBA00022884"/>
    </source>
</evidence>
<evidence type="ECO:0000256" key="3">
    <source>
        <dbReference type="ARBA" id="ARBA00022723"/>
    </source>
</evidence>
<dbReference type="GO" id="GO:0008266">
    <property type="term" value="F:poly(U) RNA binding"/>
    <property type="evidence" value="ECO:0007669"/>
    <property type="project" value="UniProtKB-ARBA"/>
</dbReference>
<dbReference type="InterPro" id="IPR041505">
    <property type="entry name" value="Dis3_CSD2"/>
</dbReference>
<accession>T2M9C5</accession>
<dbReference type="SMART" id="SM00955">
    <property type="entry name" value="RNB"/>
    <property type="match status" value="1"/>
</dbReference>
<dbReference type="GO" id="GO:0000932">
    <property type="term" value="C:P-body"/>
    <property type="evidence" value="ECO:0007669"/>
    <property type="project" value="UniProtKB-SubCell"/>
</dbReference>
<evidence type="ECO:0000256" key="6">
    <source>
        <dbReference type="ARBA" id="ARBA00022842"/>
    </source>
</evidence>
<dbReference type="GO" id="GO:0010587">
    <property type="term" value="P:miRNA catabolic process"/>
    <property type="evidence" value="ECO:0007669"/>
    <property type="project" value="TreeGrafter"/>
</dbReference>
<dbReference type="InterPro" id="IPR028591">
    <property type="entry name" value="DIS3L2"/>
</dbReference>
<feature type="binding site" evidence="8">
    <location>
        <position position="272"/>
    </location>
    <ligand>
        <name>Mg(2+)</name>
        <dbReference type="ChEBI" id="CHEBI:18420"/>
    </ligand>
</feature>
<evidence type="ECO:0000256" key="5">
    <source>
        <dbReference type="ARBA" id="ARBA00022839"/>
    </source>
</evidence>
<dbReference type="Pfam" id="PF00773">
    <property type="entry name" value="RNB"/>
    <property type="match status" value="1"/>
</dbReference>
<keyword evidence="4 8" id="KW-0378">Hydrolase</keyword>
<dbReference type="SUPFAM" id="SSF50249">
    <property type="entry name" value="Nucleic acid-binding proteins"/>
    <property type="match status" value="2"/>
</dbReference>
<evidence type="ECO:0000256" key="4">
    <source>
        <dbReference type="ARBA" id="ARBA00022801"/>
    </source>
</evidence>
<dbReference type="EC" id="3.1.13.-" evidence="8"/>
<dbReference type="InterPro" id="IPR033771">
    <property type="entry name" value="Rrp44_CSD1"/>
</dbReference>
<gene>
    <name evidence="10" type="primary">DIS3L2</name>
</gene>
<dbReference type="GO" id="GO:0000956">
    <property type="term" value="P:nuclear-transcribed mRNA catabolic process"/>
    <property type="evidence" value="ECO:0007669"/>
    <property type="project" value="UniProtKB-UniRule"/>
</dbReference>
<keyword evidence="6 8" id="KW-0460">Magnesium</keyword>
<proteinExistence type="evidence at transcript level"/>
<evidence type="ECO:0000256" key="2">
    <source>
        <dbReference type="ARBA" id="ARBA00022722"/>
    </source>
</evidence>
<dbReference type="Pfam" id="PF17216">
    <property type="entry name" value="Rrp44_CSD1"/>
    <property type="match status" value="1"/>
</dbReference>
<dbReference type="Gene3D" id="2.40.50.700">
    <property type="match status" value="1"/>
</dbReference>
<dbReference type="OMA" id="AFLRCHP"/>
<comment type="cofactor">
    <cofactor evidence="8">
        <name>Mg(2+)</name>
        <dbReference type="ChEBI" id="CHEBI:18420"/>
    </cofactor>
    <cofactor evidence="8">
        <name>Mn(2+)</name>
        <dbReference type="ChEBI" id="CHEBI:29035"/>
    </cofactor>
</comment>
<comment type="subcellular location">
    <subcellularLocation>
        <location evidence="8">Cytoplasm</location>
    </subcellularLocation>
    <subcellularLocation>
        <location evidence="8">Cytoplasm</location>
        <location evidence="8">P-body</location>
    </subcellularLocation>
</comment>
<protein>
    <recommendedName>
        <fullName evidence="8">DIS3-like exonuclease 2</fullName>
        <ecNumber evidence="8">3.1.13.-</ecNumber>
    </recommendedName>
</protein>
<dbReference type="GO" id="GO:1990074">
    <property type="term" value="P:polyuridylation-dependent mRNA catabolic process"/>
    <property type="evidence" value="ECO:0007669"/>
    <property type="project" value="UniProtKB-UniRule"/>
</dbReference>